<dbReference type="AlphaFoldDB" id="A0A977IFU4"/>
<name>A0A977IFU4_9ARCH</name>
<dbReference type="SUPFAM" id="SSF48576">
    <property type="entry name" value="Terpenoid synthases"/>
    <property type="match status" value="1"/>
</dbReference>
<evidence type="ECO:0000256" key="4">
    <source>
        <dbReference type="ARBA" id="ARBA00022842"/>
    </source>
</evidence>
<dbReference type="PANTHER" id="PTHR43281:SF1">
    <property type="entry name" value="FARNESYL DIPHOSPHATE SYNTHASE"/>
    <property type="match status" value="1"/>
</dbReference>
<keyword evidence="5" id="KW-0414">Isoprene biosynthesis</keyword>
<accession>A0A977IFU4</accession>
<evidence type="ECO:0000256" key="2">
    <source>
        <dbReference type="ARBA" id="ARBA00022679"/>
    </source>
</evidence>
<keyword evidence="2 6" id="KW-0808">Transferase</keyword>
<dbReference type="InterPro" id="IPR008949">
    <property type="entry name" value="Isoprenoid_synthase_dom_sf"/>
</dbReference>
<dbReference type="InterPro" id="IPR033749">
    <property type="entry name" value="Polyprenyl_synt_CS"/>
</dbReference>
<proteinExistence type="inferred from homology"/>
<evidence type="ECO:0000256" key="1">
    <source>
        <dbReference type="ARBA" id="ARBA00001946"/>
    </source>
</evidence>
<reference evidence="7" key="1">
    <citation type="submission" date="2022-08" db="EMBL/GenBank/DDBJ databases">
        <title>Dynamic responses of ammonia-oxidizing microbial communities induced by reactive oxygen species (ROS) in fluctuating redox aquifers.</title>
        <authorList>
            <person name="Wang P."/>
            <person name="Wang H."/>
        </authorList>
    </citation>
    <scope>NUCLEOTIDE SEQUENCE</scope>
    <source>
        <strain evidence="7">PLX03</strain>
    </source>
</reference>
<keyword evidence="4" id="KW-0460">Magnesium</keyword>
<dbReference type="GO" id="GO:0004659">
    <property type="term" value="F:prenyltransferase activity"/>
    <property type="evidence" value="ECO:0007669"/>
    <property type="project" value="InterPro"/>
</dbReference>
<keyword evidence="3" id="KW-0479">Metal-binding</keyword>
<evidence type="ECO:0000256" key="5">
    <source>
        <dbReference type="ARBA" id="ARBA00023229"/>
    </source>
</evidence>
<gene>
    <name evidence="7" type="ORF">NWT39_03995</name>
</gene>
<dbReference type="Proteomes" id="UP001059771">
    <property type="component" value="Chromosome"/>
</dbReference>
<dbReference type="EMBL" id="CP103305">
    <property type="protein sequence ID" value="UVS69953.1"/>
    <property type="molecule type" value="Genomic_DNA"/>
</dbReference>
<dbReference type="CDD" id="cd00685">
    <property type="entry name" value="Trans_IPPS_HT"/>
    <property type="match status" value="1"/>
</dbReference>
<sequence length="330" mass="35517">MKNELDSCAFAVNEFLLSQLDGKPKALYQASSHYIRSGGKRLRPFMVIKSCELLGGAIKRALPAAGAVELVHNFTLVHDDIMDNDEMRHGVATVHHQYGLPLAILGGDILFSKAFEILSYNGRKVGIGDKEITEMVGRLANSCTVICEGQTIDIDFASNTKFPSESQYIDMIGKKTAALFEVSCAMGALSSPNPGIKDVDNLASFGRNIGVAFQLVDDLIGAIGDPKVTGKAAGNDIREGKKTLPILLALRKAKGDERDKLMKVFGSKAASVPEIKDAVKVVSDMGIDEDVRNAARQHMAKALASIEGYSNADARRSLQFAADFIVGRSL</sequence>
<organism evidence="7">
    <name type="scientific">Nitrososphaera viennensis</name>
    <dbReference type="NCBI Taxonomy" id="1034015"/>
    <lineage>
        <taxon>Archaea</taxon>
        <taxon>Nitrososphaerota</taxon>
        <taxon>Nitrososphaeria</taxon>
        <taxon>Nitrososphaerales</taxon>
        <taxon>Nitrososphaeraceae</taxon>
        <taxon>Nitrososphaera</taxon>
    </lineage>
</organism>
<dbReference type="GeneID" id="74686002"/>
<dbReference type="GO" id="GO:0046872">
    <property type="term" value="F:metal ion binding"/>
    <property type="evidence" value="ECO:0007669"/>
    <property type="project" value="UniProtKB-KW"/>
</dbReference>
<dbReference type="PROSITE" id="PS00444">
    <property type="entry name" value="POLYPRENYL_SYNTHASE_2"/>
    <property type="match status" value="1"/>
</dbReference>
<dbReference type="GO" id="GO:0008299">
    <property type="term" value="P:isoprenoid biosynthetic process"/>
    <property type="evidence" value="ECO:0007669"/>
    <property type="project" value="UniProtKB-KW"/>
</dbReference>
<comment type="similarity">
    <text evidence="6">Belongs to the FPP/GGPP synthase family.</text>
</comment>
<comment type="cofactor">
    <cofactor evidence="1">
        <name>Mg(2+)</name>
        <dbReference type="ChEBI" id="CHEBI:18420"/>
    </cofactor>
</comment>
<evidence type="ECO:0000256" key="6">
    <source>
        <dbReference type="RuleBase" id="RU004466"/>
    </source>
</evidence>
<evidence type="ECO:0000256" key="3">
    <source>
        <dbReference type="ARBA" id="ARBA00022723"/>
    </source>
</evidence>
<dbReference type="InterPro" id="IPR000092">
    <property type="entry name" value="Polyprenyl_synt"/>
</dbReference>
<dbReference type="Gene3D" id="1.10.600.10">
    <property type="entry name" value="Farnesyl Diphosphate Synthase"/>
    <property type="match status" value="1"/>
</dbReference>
<protein>
    <submittedName>
        <fullName evidence="7">Polyprenyl synthetase family protein</fullName>
    </submittedName>
</protein>
<dbReference type="PANTHER" id="PTHR43281">
    <property type="entry name" value="FARNESYL DIPHOSPHATE SYNTHASE"/>
    <property type="match status" value="1"/>
</dbReference>
<evidence type="ECO:0000313" key="7">
    <source>
        <dbReference type="EMBL" id="UVS69953.1"/>
    </source>
</evidence>
<dbReference type="SFLD" id="SFLDG01017">
    <property type="entry name" value="Polyprenyl_Transferase_Like"/>
    <property type="match status" value="1"/>
</dbReference>
<dbReference type="RefSeq" id="WP_075055980.1">
    <property type="nucleotide sequence ID" value="NZ_CP103305.1"/>
</dbReference>
<dbReference type="SFLD" id="SFLDS00005">
    <property type="entry name" value="Isoprenoid_Synthase_Type_I"/>
    <property type="match status" value="1"/>
</dbReference>
<dbReference type="Pfam" id="PF00348">
    <property type="entry name" value="polyprenyl_synt"/>
    <property type="match status" value="1"/>
</dbReference>